<dbReference type="InterPro" id="IPR036046">
    <property type="entry name" value="Acylphosphatase-like_dom_sf"/>
</dbReference>
<dbReference type="Proteomes" id="UP000643701">
    <property type="component" value="Unassembled WGS sequence"/>
</dbReference>
<dbReference type="SMART" id="SM01034">
    <property type="entry name" value="BLUF"/>
    <property type="match status" value="1"/>
</dbReference>
<dbReference type="InterPro" id="IPR007024">
    <property type="entry name" value="BLUF_domain"/>
</dbReference>
<dbReference type="GO" id="GO:0009882">
    <property type="term" value="F:blue light photoreceptor activity"/>
    <property type="evidence" value="ECO:0007669"/>
    <property type="project" value="InterPro"/>
</dbReference>
<dbReference type="Pfam" id="PF04940">
    <property type="entry name" value="BLUF"/>
    <property type="match status" value="1"/>
</dbReference>
<gene>
    <name evidence="2" type="ORF">G7034_03715</name>
</gene>
<dbReference type="RefSeq" id="WP_166399617.1">
    <property type="nucleotide sequence ID" value="NZ_JAANAS010000035.1"/>
</dbReference>
<accession>A0A967AJ62</accession>
<dbReference type="AlphaFoldDB" id="A0A967AJ62"/>
<dbReference type="SUPFAM" id="SSF54975">
    <property type="entry name" value="Acylphosphatase/BLUF domain-like"/>
    <property type="match status" value="1"/>
</dbReference>
<comment type="caution">
    <text evidence="2">The sequence shown here is derived from an EMBL/GenBank/DDBJ whole genome shotgun (WGS) entry which is preliminary data.</text>
</comment>
<dbReference type="EMBL" id="JAANAS010000035">
    <property type="protein sequence ID" value="NGZ89354.1"/>
    <property type="molecule type" value="Genomic_DNA"/>
</dbReference>
<reference evidence="2" key="1">
    <citation type="submission" date="2020-03" db="EMBL/GenBank/DDBJ databases">
        <title>Psychroflexus Maritimus sp. nov., isolate from marine sediment.</title>
        <authorList>
            <person name="Zhong Y.-L."/>
        </authorList>
    </citation>
    <scope>NUCLEOTIDE SEQUENCE</scope>
    <source>
        <strain evidence="2">C1</strain>
    </source>
</reference>
<name>A0A967AJ62_9FLAO</name>
<organism evidence="2 3">
    <name type="scientific">Psychroflexus maritimus</name>
    <dbReference type="NCBI Taxonomy" id="2714865"/>
    <lineage>
        <taxon>Bacteria</taxon>
        <taxon>Pseudomonadati</taxon>
        <taxon>Bacteroidota</taxon>
        <taxon>Flavobacteriia</taxon>
        <taxon>Flavobacteriales</taxon>
        <taxon>Flavobacteriaceae</taxon>
        <taxon>Psychroflexus</taxon>
    </lineage>
</organism>
<evidence type="ECO:0000313" key="2">
    <source>
        <dbReference type="EMBL" id="NGZ89354.1"/>
    </source>
</evidence>
<dbReference type="GO" id="GO:0071949">
    <property type="term" value="F:FAD binding"/>
    <property type="evidence" value="ECO:0007669"/>
    <property type="project" value="InterPro"/>
</dbReference>
<dbReference type="Gene3D" id="3.30.70.100">
    <property type="match status" value="1"/>
</dbReference>
<feature type="domain" description="BLUF" evidence="1">
    <location>
        <begin position="3"/>
        <end position="94"/>
    </location>
</feature>
<sequence>MKLRYVSYISNQAKILNEDHVENLLFQIREKNKKLAITGLLLLIQGKFIQYIEGPDEEIEKVYKKIKKDPRHNELVLLDSGFVNERQFKDWSMAYKKIDDVTVENITGYKNLELDQLFLEPNKGDKHPVLKVLYNFTKALAS</sequence>
<evidence type="ECO:0000259" key="1">
    <source>
        <dbReference type="PROSITE" id="PS50925"/>
    </source>
</evidence>
<dbReference type="PROSITE" id="PS50925">
    <property type="entry name" value="BLUF"/>
    <property type="match status" value="1"/>
</dbReference>
<protein>
    <submittedName>
        <fullName evidence="2">BLUF domain-containing protein</fullName>
    </submittedName>
</protein>
<proteinExistence type="predicted"/>
<evidence type="ECO:0000313" key="3">
    <source>
        <dbReference type="Proteomes" id="UP000643701"/>
    </source>
</evidence>
<keyword evidence="3" id="KW-1185">Reference proteome</keyword>